<accession>A0A9P4YZJ9</accession>
<feature type="region of interest" description="Disordered" evidence="1">
    <location>
        <begin position="209"/>
        <end position="249"/>
    </location>
</feature>
<feature type="compositionally biased region" description="Low complexity" evidence="1">
    <location>
        <begin position="466"/>
        <end position="480"/>
    </location>
</feature>
<feature type="compositionally biased region" description="Low complexity" evidence="1">
    <location>
        <begin position="744"/>
        <end position="755"/>
    </location>
</feature>
<dbReference type="AlphaFoldDB" id="A0A9P4YZJ9"/>
<dbReference type="Pfam" id="PF04212">
    <property type="entry name" value="MIT"/>
    <property type="match status" value="1"/>
</dbReference>
<evidence type="ECO:0000256" key="1">
    <source>
        <dbReference type="SAM" id="MobiDB-lite"/>
    </source>
</evidence>
<gene>
    <name evidence="3" type="ORF">GMORB2_1207</name>
</gene>
<dbReference type="SUPFAM" id="SSF116846">
    <property type="entry name" value="MIT domain"/>
    <property type="match status" value="1"/>
</dbReference>
<dbReference type="OrthoDB" id="1074at2759"/>
<feature type="compositionally biased region" description="Polar residues" evidence="1">
    <location>
        <begin position="219"/>
        <end position="235"/>
    </location>
</feature>
<dbReference type="InterPro" id="IPR007330">
    <property type="entry name" value="MIT_dom"/>
</dbReference>
<organism evidence="3 4">
    <name type="scientific">Geosmithia morbida</name>
    <dbReference type="NCBI Taxonomy" id="1094350"/>
    <lineage>
        <taxon>Eukaryota</taxon>
        <taxon>Fungi</taxon>
        <taxon>Dikarya</taxon>
        <taxon>Ascomycota</taxon>
        <taxon>Pezizomycotina</taxon>
        <taxon>Sordariomycetes</taxon>
        <taxon>Hypocreomycetidae</taxon>
        <taxon>Hypocreales</taxon>
        <taxon>Bionectriaceae</taxon>
        <taxon>Geosmithia</taxon>
    </lineage>
</organism>
<feature type="compositionally biased region" description="Polar residues" evidence="1">
    <location>
        <begin position="698"/>
        <end position="714"/>
    </location>
</feature>
<feature type="compositionally biased region" description="Polar residues" evidence="1">
    <location>
        <begin position="1052"/>
        <end position="1063"/>
    </location>
</feature>
<keyword evidence="4" id="KW-1185">Reference proteome</keyword>
<protein>
    <submittedName>
        <fullName evidence="3">MIT (Microtubule interacting and transport) domain</fullName>
    </submittedName>
</protein>
<dbReference type="PANTHER" id="PTHR37327:SF1">
    <property type="entry name" value="MICROTUBULE INTERACTING AND TRANSPORT DOMAIN-CONTAINING PROTEIN"/>
    <property type="match status" value="1"/>
</dbReference>
<feature type="region of interest" description="Disordered" evidence="1">
    <location>
        <begin position="382"/>
        <end position="401"/>
    </location>
</feature>
<dbReference type="GeneID" id="55967437"/>
<feature type="compositionally biased region" description="Polar residues" evidence="1">
    <location>
        <begin position="1034"/>
        <end position="1045"/>
    </location>
</feature>
<dbReference type="Gene3D" id="1.20.58.80">
    <property type="entry name" value="Phosphotransferase system, lactose/cellobiose-type IIA subunit"/>
    <property type="match status" value="1"/>
</dbReference>
<feature type="compositionally biased region" description="Polar residues" evidence="1">
    <location>
        <begin position="427"/>
        <end position="446"/>
    </location>
</feature>
<feature type="compositionally biased region" description="Polar residues" evidence="1">
    <location>
        <begin position="128"/>
        <end position="138"/>
    </location>
</feature>
<name>A0A9P4YZJ9_9HYPO</name>
<dbReference type="InterPro" id="IPR036181">
    <property type="entry name" value="MIT_dom_sf"/>
</dbReference>
<comment type="caution">
    <text evidence="3">The sequence shown here is derived from an EMBL/GenBank/DDBJ whole genome shotgun (WGS) entry which is preliminary data.</text>
</comment>
<feature type="compositionally biased region" description="Basic and acidic residues" evidence="1">
    <location>
        <begin position="576"/>
        <end position="589"/>
    </location>
</feature>
<evidence type="ECO:0000313" key="4">
    <source>
        <dbReference type="Proteomes" id="UP000749293"/>
    </source>
</evidence>
<reference evidence="3" key="1">
    <citation type="submission" date="2020-03" db="EMBL/GenBank/DDBJ databases">
        <title>Site-based positive gene gene selection in Geosmithia morbida across the United States reveals a broad range of putative effectors and factors for local host and environmental adapation.</title>
        <authorList>
            <person name="Onufrak A."/>
            <person name="Murdoch R.W."/>
            <person name="Gazis R."/>
            <person name="Huff M."/>
            <person name="Staton M."/>
            <person name="Klingeman W."/>
            <person name="Hadziabdic D."/>
        </authorList>
    </citation>
    <scope>NUCLEOTIDE SEQUENCE</scope>
    <source>
        <strain evidence="3">1262</strain>
    </source>
</reference>
<feature type="region of interest" description="Disordered" evidence="1">
    <location>
        <begin position="413"/>
        <end position="497"/>
    </location>
</feature>
<feature type="compositionally biased region" description="Acidic residues" evidence="1">
    <location>
        <begin position="593"/>
        <end position="606"/>
    </location>
</feature>
<proteinExistence type="predicted"/>
<feature type="compositionally biased region" description="Polar residues" evidence="1">
    <location>
        <begin position="1072"/>
        <end position="1086"/>
    </location>
</feature>
<feature type="compositionally biased region" description="Polar residues" evidence="1">
    <location>
        <begin position="80"/>
        <end position="108"/>
    </location>
</feature>
<feature type="compositionally biased region" description="Polar residues" evidence="1">
    <location>
        <begin position="634"/>
        <end position="662"/>
    </location>
</feature>
<sequence>MQASKPPYNDSIGHTRSRPSLPSQSLDRNDEAAAQPRLPPPDYILQPTTYAPSLHRAEPETAAAPRPGARNQSFSDHRWSASTGSSRGNSETASRGRRNSTVDTSFFLTSSPPTTRTPPRKLQKNRRPSVQSHGSLSPLATRSLIRADANHQNYTGLPSLDPLSSLAQDYSTALQNQQRQQPSHRLSRSLSQILPQSNIATSMQTDPFADTMHKEQPDGHSQNRSGKGSSDSSNPGAKPPSQKAMLSHALQKANAAVQLDNNQDIWGARQAYGEACDLLQNVLQRTSAQEDKRKLDAIRCTYTSRIDELDQLLSWQDTKALPPFPETQQENGNEDEPVYAEIATLVPAAHDDGQIGRQEARVPRAEAQYQMGSLEPGILQSSFSRSPARSPHRESVAQHPGDLAHTAHAYASTGRQTSSAADFYDTGRSSQPSGFSTVSESENGSRGIQHVREESQNSWLDPIDESGGSTVSSVHSRTSSLGYRRRHIRPRSGGTEAEFDTALDAAIEAAYDDGYEPTDSEGFRQKVDSDDEIVANALRRVELARQRVRQTELEAYEMASKRERERFQLQSQSGRYTDHREDPYSREGFYEDNSSDEEDDEEEERIFEEMTHSYASQGRGVGGPPRKPALIPRQSDSSGVTSHTWQSSIGSNPPGTGTTSLFTVAEAVGKPIMPTAPAPRAPPPSQALPEIPGPRPPSSAQSVRNRRLSGQNPKQLKIDTAVLGPPPPAPSEETTGSNLDSHEAAAQALAAGRADSALRRPTSPETDARSGEARPPSSPYSHRVGLEGDDYSGGRSSSPSVSKLKKNFSASSLRSLKTRNMSFSHPDEVIDMSPVTPSTAQWGNMQWGTSKAPAIPTLPAAVATSLREKAEAATGGMYLLDDNFHSMENTGSPGDMSPDAPVPLEPCPTDFMLRPFWLMRCLYQTLVHPRGGYLSSKLFVPRDAWKVKGVKLKNVDDKIANCDYLTAALLKLARVDTFDADAMLEEMQSMETVLENTQAALTRKLGNEVGVNSAGSLFKEAQVSVDGDAAPVPRSTSVTGKSSFSWRRLRSKNSSTALSAQNRRQADETKETQNLPTLPMTAQPTSKPAKRDVEQVQFTGPNANYMGSLARLFDAVQVIDQIARQVEDPGLRHADKTQVGLELCTRHAAEFFGFYICRFVLVDIGLLMDKFIKRGSEWVLA</sequence>
<feature type="region of interest" description="Disordered" evidence="1">
    <location>
        <begin position="1026"/>
        <end position="1091"/>
    </location>
</feature>
<evidence type="ECO:0000259" key="2">
    <source>
        <dbReference type="Pfam" id="PF04212"/>
    </source>
</evidence>
<feature type="compositionally biased region" description="Pro residues" evidence="1">
    <location>
        <begin position="674"/>
        <end position="697"/>
    </location>
</feature>
<dbReference type="EMBL" id="JAANYQ010000002">
    <property type="protein sequence ID" value="KAF4125961.1"/>
    <property type="molecule type" value="Genomic_DNA"/>
</dbReference>
<feature type="region of interest" description="Disordered" evidence="1">
    <location>
        <begin position="562"/>
        <end position="805"/>
    </location>
</feature>
<feature type="compositionally biased region" description="Low complexity" evidence="1">
    <location>
        <begin position="60"/>
        <end position="70"/>
    </location>
</feature>
<evidence type="ECO:0000313" key="3">
    <source>
        <dbReference type="EMBL" id="KAF4125961.1"/>
    </source>
</evidence>
<feature type="compositionally biased region" description="Basic residues" evidence="1">
    <location>
        <begin position="118"/>
        <end position="127"/>
    </location>
</feature>
<dbReference type="Proteomes" id="UP000749293">
    <property type="component" value="Unassembled WGS sequence"/>
</dbReference>
<feature type="compositionally biased region" description="Polar residues" evidence="1">
    <location>
        <begin position="12"/>
        <end position="26"/>
    </location>
</feature>
<dbReference type="PANTHER" id="PTHR37327">
    <property type="entry name" value="CHROMOSOME 1, WHOLE GENOME SHOTGUN SEQUENCE"/>
    <property type="match status" value="1"/>
</dbReference>
<feature type="region of interest" description="Disordered" evidence="1">
    <location>
        <begin position="1"/>
        <end position="138"/>
    </location>
</feature>
<feature type="domain" description="MIT" evidence="2">
    <location>
        <begin position="246"/>
        <end position="310"/>
    </location>
</feature>
<dbReference type="RefSeq" id="XP_035324613.1">
    <property type="nucleotide sequence ID" value="XM_035463189.1"/>
</dbReference>
<feature type="compositionally biased region" description="Low complexity" evidence="1">
    <location>
        <begin position="793"/>
        <end position="802"/>
    </location>
</feature>